<dbReference type="InterPro" id="IPR000585">
    <property type="entry name" value="Hemopexin-like_dom"/>
</dbReference>
<dbReference type="PROSITE" id="PS51642">
    <property type="entry name" value="HEMOPEXIN_2"/>
    <property type="match status" value="4"/>
</dbReference>
<organism evidence="11 12">
    <name type="scientific">Tetraodon nigroviridis</name>
    <name type="common">Spotted green pufferfish</name>
    <name type="synonym">Chelonodon nigroviridis</name>
    <dbReference type="NCBI Taxonomy" id="99883"/>
    <lineage>
        <taxon>Eukaryota</taxon>
        <taxon>Metazoa</taxon>
        <taxon>Chordata</taxon>
        <taxon>Craniata</taxon>
        <taxon>Vertebrata</taxon>
        <taxon>Euteleostomi</taxon>
        <taxon>Actinopterygii</taxon>
        <taxon>Neopterygii</taxon>
        <taxon>Teleostei</taxon>
        <taxon>Neoteleostei</taxon>
        <taxon>Acanthomorphata</taxon>
        <taxon>Eupercaria</taxon>
        <taxon>Tetraodontiformes</taxon>
        <taxon>Tetradontoidea</taxon>
        <taxon>Tetraodontidae</taxon>
        <taxon>Tetraodon</taxon>
    </lineage>
</organism>
<feature type="signal peptide" evidence="9">
    <location>
        <begin position="1"/>
        <end position="19"/>
    </location>
</feature>
<name>H3DFD0_TETNG</name>
<feature type="repeat" description="Hemopexin" evidence="7">
    <location>
        <begin position="210"/>
        <end position="269"/>
    </location>
</feature>
<reference evidence="12" key="1">
    <citation type="journal article" date="2004" name="Nature">
        <title>Genome duplication in the teleost fish Tetraodon nigroviridis reveals the early vertebrate proto-karyotype.</title>
        <authorList>
            <person name="Jaillon O."/>
            <person name="Aury J.-M."/>
            <person name="Brunet F."/>
            <person name="Petit J.-L."/>
            <person name="Stange-Thomann N."/>
            <person name="Mauceli E."/>
            <person name="Bouneau L."/>
            <person name="Fischer C."/>
            <person name="Ozouf-Costaz C."/>
            <person name="Bernot A."/>
            <person name="Nicaud S."/>
            <person name="Jaffe D."/>
            <person name="Fisher S."/>
            <person name="Lutfalla G."/>
            <person name="Dossat C."/>
            <person name="Segurens B."/>
            <person name="Dasilva C."/>
            <person name="Salanoubat M."/>
            <person name="Levy M."/>
            <person name="Boudet N."/>
            <person name="Castellano S."/>
            <person name="Anthouard V."/>
            <person name="Jubin C."/>
            <person name="Castelli V."/>
            <person name="Katinka M."/>
            <person name="Vacherie B."/>
            <person name="Biemont C."/>
            <person name="Skalli Z."/>
            <person name="Cattolico L."/>
            <person name="Poulain J."/>
            <person name="De Berardinis V."/>
            <person name="Cruaud C."/>
            <person name="Duprat S."/>
            <person name="Brottier P."/>
            <person name="Coutanceau J.-P."/>
            <person name="Gouzy J."/>
            <person name="Parra G."/>
            <person name="Lardier G."/>
            <person name="Chapple C."/>
            <person name="McKernan K.J."/>
            <person name="McEwan P."/>
            <person name="Bosak S."/>
            <person name="Kellis M."/>
            <person name="Volff J.-N."/>
            <person name="Guigo R."/>
            <person name="Zody M.C."/>
            <person name="Mesirov J."/>
            <person name="Lindblad-Toh K."/>
            <person name="Birren B."/>
            <person name="Nusbaum C."/>
            <person name="Kahn D."/>
            <person name="Robinson-Rechavi M."/>
            <person name="Laudet V."/>
            <person name="Schachter V."/>
            <person name="Quetier F."/>
            <person name="Saurin W."/>
            <person name="Scarpelli C."/>
            <person name="Wincker P."/>
            <person name="Lander E.S."/>
            <person name="Weissenbach J."/>
            <person name="Roest Crollius H."/>
        </authorList>
    </citation>
    <scope>NUCLEOTIDE SEQUENCE [LARGE SCALE GENOMIC DNA]</scope>
</reference>
<dbReference type="GeneTree" id="ENSGT00530000063751"/>
<evidence type="ECO:0000256" key="8">
    <source>
        <dbReference type="SAM" id="MobiDB-lite"/>
    </source>
</evidence>
<dbReference type="InterPro" id="IPR036375">
    <property type="entry name" value="Hemopexin-like_dom_sf"/>
</dbReference>
<proteinExistence type="predicted"/>
<evidence type="ECO:0000256" key="2">
    <source>
        <dbReference type="ARBA" id="ARBA00022525"/>
    </source>
</evidence>
<dbReference type="Pfam" id="PF01033">
    <property type="entry name" value="Somatomedin_B"/>
    <property type="match status" value="1"/>
</dbReference>
<dbReference type="GO" id="GO:0007160">
    <property type="term" value="P:cell-matrix adhesion"/>
    <property type="evidence" value="ECO:0007669"/>
    <property type="project" value="TreeGrafter"/>
</dbReference>
<dbReference type="GO" id="GO:0050840">
    <property type="term" value="F:extracellular matrix binding"/>
    <property type="evidence" value="ECO:0007669"/>
    <property type="project" value="TreeGrafter"/>
</dbReference>
<feature type="repeat" description="Hemopexin" evidence="7">
    <location>
        <begin position="359"/>
        <end position="420"/>
    </location>
</feature>
<keyword evidence="12" id="KW-1185">Reference proteome</keyword>
<comment type="subcellular location">
    <subcellularLocation>
        <location evidence="1">Secreted</location>
    </subcellularLocation>
</comment>
<dbReference type="PANTHER" id="PTHR22917:SF3">
    <property type="entry name" value="VITRONECTIN"/>
    <property type="match status" value="1"/>
</dbReference>
<dbReference type="Gene3D" id="4.10.410.20">
    <property type="match status" value="1"/>
</dbReference>
<evidence type="ECO:0000256" key="9">
    <source>
        <dbReference type="SAM" id="SignalP"/>
    </source>
</evidence>
<dbReference type="InterPro" id="IPR018486">
    <property type="entry name" value="Hemopexin_CS"/>
</dbReference>
<dbReference type="GO" id="GO:0005178">
    <property type="term" value="F:integrin binding"/>
    <property type="evidence" value="ECO:0007669"/>
    <property type="project" value="TreeGrafter"/>
</dbReference>
<evidence type="ECO:0000259" key="10">
    <source>
        <dbReference type="PROSITE" id="PS50958"/>
    </source>
</evidence>
<dbReference type="InterPro" id="IPR020436">
    <property type="entry name" value="SMB_chordata"/>
</dbReference>
<dbReference type="AlphaFoldDB" id="H3DFD0"/>
<evidence type="ECO:0000256" key="5">
    <source>
        <dbReference type="ARBA" id="ARBA00023157"/>
    </source>
</evidence>
<dbReference type="SUPFAM" id="SSF50923">
    <property type="entry name" value="Hemopexin-like domain"/>
    <property type="match status" value="1"/>
</dbReference>
<dbReference type="InterPro" id="IPR018487">
    <property type="entry name" value="Hemopexin-like_repeat"/>
</dbReference>
<feature type="chain" id="PRO_5003582276" evidence="9">
    <location>
        <begin position="20"/>
        <end position="435"/>
    </location>
</feature>
<dbReference type="CDD" id="cd00094">
    <property type="entry name" value="HX"/>
    <property type="match status" value="1"/>
</dbReference>
<evidence type="ECO:0000313" key="12">
    <source>
        <dbReference type="Proteomes" id="UP000007303"/>
    </source>
</evidence>
<dbReference type="SUPFAM" id="SSF90188">
    <property type="entry name" value="Somatomedin B domain"/>
    <property type="match status" value="1"/>
</dbReference>
<evidence type="ECO:0000313" key="11">
    <source>
        <dbReference type="Ensembl" id="ENSTNIP00000019224.1"/>
    </source>
</evidence>
<dbReference type="InterPro" id="IPR001212">
    <property type="entry name" value="Somatomedin_B_dom"/>
</dbReference>
<keyword evidence="4" id="KW-0677">Repeat</keyword>
<feature type="domain" description="SMB" evidence="10">
    <location>
        <begin position="20"/>
        <end position="62"/>
    </location>
</feature>
<protein>
    <submittedName>
        <fullName evidence="11">Vitronectin b</fullName>
    </submittedName>
</protein>
<dbReference type="Ensembl" id="ENSTNIT00000019453.1">
    <property type="protein sequence ID" value="ENSTNIP00000019224.1"/>
    <property type="gene ID" value="ENSTNIG00000016133.1"/>
</dbReference>
<dbReference type="PRINTS" id="PR00022">
    <property type="entry name" value="SOMATOMEDINB"/>
</dbReference>
<accession>H3DFD0</accession>
<dbReference type="PANTHER" id="PTHR22917">
    <property type="entry name" value="HEMOPEXIN DOMAIN-CONTAINING PROTEIN"/>
    <property type="match status" value="1"/>
</dbReference>
<dbReference type="Pfam" id="PF00045">
    <property type="entry name" value="Hemopexin"/>
    <property type="match status" value="3"/>
</dbReference>
<dbReference type="HOGENOM" id="CLU_046227_0_0_1"/>
<dbReference type="PROSITE" id="PS50958">
    <property type="entry name" value="SMB_2"/>
    <property type="match status" value="1"/>
</dbReference>
<feature type="region of interest" description="Disordered" evidence="8">
    <location>
        <begin position="316"/>
        <end position="343"/>
    </location>
</feature>
<dbReference type="Proteomes" id="UP000007303">
    <property type="component" value="Unassembled WGS sequence"/>
</dbReference>
<reference evidence="11" key="3">
    <citation type="submission" date="2025-09" db="UniProtKB">
        <authorList>
            <consortium name="Ensembl"/>
        </authorList>
    </citation>
    <scope>IDENTIFICATION</scope>
</reference>
<keyword evidence="5" id="KW-1015">Disulfide bond</keyword>
<dbReference type="Gene3D" id="2.110.10.10">
    <property type="entry name" value="Hemopexin-like domain"/>
    <property type="match status" value="2"/>
</dbReference>
<feature type="repeat" description="Hemopexin" evidence="7">
    <location>
        <begin position="162"/>
        <end position="209"/>
    </location>
</feature>
<reference evidence="11" key="2">
    <citation type="submission" date="2025-08" db="UniProtKB">
        <authorList>
            <consortium name="Ensembl"/>
        </authorList>
    </citation>
    <scope>IDENTIFICATION</scope>
</reference>
<evidence type="ECO:0000256" key="6">
    <source>
        <dbReference type="ARBA" id="ARBA00023180"/>
    </source>
</evidence>
<keyword evidence="2" id="KW-0964">Secreted</keyword>
<keyword evidence="6" id="KW-0325">Glycoprotein</keyword>
<dbReference type="SMART" id="SM00120">
    <property type="entry name" value="HX"/>
    <property type="match status" value="4"/>
</dbReference>
<feature type="repeat" description="Hemopexin" evidence="7">
    <location>
        <begin position="117"/>
        <end position="161"/>
    </location>
</feature>
<dbReference type="InterPro" id="IPR036024">
    <property type="entry name" value="Somatomedin_B-like_dom_sf"/>
</dbReference>
<evidence type="ECO:0000256" key="4">
    <source>
        <dbReference type="ARBA" id="ARBA00022737"/>
    </source>
</evidence>
<dbReference type="PROSITE" id="PS00524">
    <property type="entry name" value="SMB_1"/>
    <property type="match status" value="1"/>
</dbReference>
<evidence type="ECO:0000256" key="7">
    <source>
        <dbReference type="PROSITE-ProRule" id="PRU01011"/>
    </source>
</evidence>
<evidence type="ECO:0000256" key="3">
    <source>
        <dbReference type="ARBA" id="ARBA00022729"/>
    </source>
</evidence>
<dbReference type="SMART" id="SM00201">
    <property type="entry name" value="SO"/>
    <property type="match status" value="1"/>
</dbReference>
<evidence type="ECO:0000256" key="1">
    <source>
        <dbReference type="ARBA" id="ARBA00004613"/>
    </source>
</evidence>
<dbReference type="GO" id="GO:0030247">
    <property type="term" value="F:polysaccharide binding"/>
    <property type="evidence" value="ECO:0007669"/>
    <property type="project" value="InterPro"/>
</dbReference>
<dbReference type="GO" id="GO:0006955">
    <property type="term" value="P:immune response"/>
    <property type="evidence" value="ECO:0007669"/>
    <property type="project" value="InterPro"/>
</dbReference>
<dbReference type="PROSITE" id="PS00024">
    <property type="entry name" value="HEMOPEXIN"/>
    <property type="match status" value="1"/>
</dbReference>
<dbReference type="GO" id="GO:0005044">
    <property type="term" value="F:scavenger receptor activity"/>
    <property type="evidence" value="ECO:0007669"/>
    <property type="project" value="InterPro"/>
</dbReference>
<keyword evidence="3 9" id="KW-0732">Signal</keyword>
<dbReference type="GO" id="GO:0033627">
    <property type="term" value="P:cell adhesion mediated by integrin"/>
    <property type="evidence" value="ECO:0007669"/>
    <property type="project" value="TreeGrafter"/>
</dbReference>
<dbReference type="GO" id="GO:0005615">
    <property type="term" value="C:extracellular space"/>
    <property type="evidence" value="ECO:0007669"/>
    <property type="project" value="TreeGrafter"/>
</dbReference>
<dbReference type="InterPro" id="IPR051298">
    <property type="entry name" value="Heme_transport/Cell_adhesion"/>
</dbReference>
<sequence length="435" mass="49415">MKLGAVLLSFVLLLDAIFAAEESCRGRCGSFNTRSKCQCDHMCLYYGSCCRDFDAVCPKKISRGDTFAEVEEEATTTTPQAETTVAPTLSTLAAPPPLLHPPPRSHPVEADAGPCSGRPFDAFLQLKNTSIYAFRGEYFFELDEESILPGYPKLIEDVWGIPGPIDAAFTRINCHGKSYIFKGDQYWRFDADAMDEGYPRNISVGFVGVPDGVDAAFAVPAPSHRGKEKAYFFKDNKYYQYEFKHQPSHEECVEITSSPSLLFSRYTDLFCDQTMEDLFIELFGGPVSHNTNPRLITRDWRGIGPVDATMVGRVMLAPTPTSPPPRRKWSNRKRKAGRNRKQRRRQSRFVYFYDLWSYDDLFDDDFHTDVAATQQHQSTPVQNVYFFKKDKYYRVNLQTKRVDSAVPPYPRSIAKYWLGCEETVESVITPGAEKS</sequence>
<feature type="compositionally biased region" description="Basic residues" evidence="8">
    <location>
        <begin position="325"/>
        <end position="343"/>
    </location>
</feature>